<dbReference type="GO" id="GO:0140359">
    <property type="term" value="F:ABC-type transporter activity"/>
    <property type="evidence" value="ECO:0007669"/>
    <property type="project" value="InterPro"/>
</dbReference>
<name>A0A1C8C9L5_LAOST</name>
<evidence type="ECO:0000256" key="12">
    <source>
        <dbReference type="SAM" id="Phobius"/>
    </source>
</evidence>
<evidence type="ECO:0000256" key="7">
    <source>
        <dbReference type="ARBA" id="ARBA00022840"/>
    </source>
</evidence>
<evidence type="ECO:0000256" key="6">
    <source>
        <dbReference type="ARBA" id="ARBA00022741"/>
    </source>
</evidence>
<comment type="subcellular location">
    <subcellularLocation>
        <location evidence="1">Endomembrane system</location>
        <topology evidence="1">Multi-pass membrane protein</topology>
    </subcellularLocation>
</comment>
<dbReference type="CDD" id="cd18599">
    <property type="entry name" value="ABC_6TM_MRP5_8_9_D2"/>
    <property type="match status" value="1"/>
</dbReference>
<dbReference type="SUPFAM" id="SSF90123">
    <property type="entry name" value="ABC transporter transmembrane region"/>
    <property type="match status" value="2"/>
</dbReference>
<keyword evidence="6" id="KW-0547">Nucleotide-binding</keyword>
<dbReference type="InterPro" id="IPR003439">
    <property type="entry name" value="ABC_transporter-like_ATP-bd"/>
</dbReference>
<protein>
    <submittedName>
        <fullName evidence="15">ATP-binding cassette transporter sub-family C member 4 isoform 2</fullName>
    </submittedName>
</protein>
<dbReference type="Pfam" id="PF00664">
    <property type="entry name" value="ABC_membrane"/>
    <property type="match status" value="2"/>
</dbReference>
<feature type="transmembrane region" description="Helical" evidence="12">
    <location>
        <begin position="306"/>
        <end position="328"/>
    </location>
</feature>
<dbReference type="GO" id="GO:0012505">
    <property type="term" value="C:endomembrane system"/>
    <property type="evidence" value="ECO:0007669"/>
    <property type="project" value="UniProtKB-SubCell"/>
</dbReference>
<dbReference type="FunFam" id="1.20.1560.10:FF:000012">
    <property type="entry name" value="ATP binding cassette subfamily C member 5"/>
    <property type="match status" value="1"/>
</dbReference>
<feature type="transmembrane region" description="Helical" evidence="12">
    <location>
        <begin position="856"/>
        <end position="879"/>
    </location>
</feature>
<keyword evidence="8 12" id="KW-1133">Transmembrane helix</keyword>
<dbReference type="CDD" id="cd18592">
    <property type="entry name" value="ABC_6TM_MRP5_8_9_D1"/>
    <property type="match status" value="1"/>
</dbReference>
<sequence>MVNKDGSKTGNHYGDNSTQKFETVQMTDNHSSRDWDSDQESPDENEVWMDVDLKGSVDDGLGTAAHTLSSGNCYHYRGAYQKSPFQYVQKKRFSKYKNSLRTLIPVRLKKKEKEKLDVDSAGLLSFITFSWLSKYMYRAYRKGLDLDDIPEGSPYDSCDYNCQRLESYWSAEVTKHGPKDASLGRVVWKFIRTRVIFASVIFCFNLITGFISVTICLRSLILFAENKDAPISEGIMWAILLTSIEILRTVFYSTTWAISYRTAARLRAACLALLYKKVVRLNSLGSSSIGQLINIFANDSQRIFDMVLFGPMIIGGPVTMTLGIFYILWLLSPWALSGMLLFIVFYPVQYFMSRCTGYFRGKTLSVCDTRIRLVSEILQCIKLIKMYAWESTFADNLHGIRKKEMRLLHLTAYCRSLTMSMATTFPIISAITTFLSHLAGGNNLTASQAFSVKTFTFKMLQPLLVFSGVGWDTIYNSYLSFKRIQKILIMDEVKTSIGRSINKTQAVCIANGSFTYNSSVPEDEHNKNKTSSKQFKYTAKENQNGIEFNANNTDQKGQENVLSGINFSAAKGHLVGICGHVGSGKTSLLQACLGQLKMTSGRVYREGTCAFVSQQAWIQNASLRENILFGEKFQPSRYWKALNACALHDDVNSLVGGDETEIGERGINLSGGQKQRVALARALYADRDIYFLDDPLSAVDANVGAHLFNHFILEALKDKTVILVTHQIQFLNRCDEIYVLKDGQIVEKGTHEKLITLGEEYAAMVKTWEQSHQESHESSSKKGEDDSEILLDDSIKAAKSEPLNNGDKETSVSKAKTNGASVEQLGVLTKREKIEKGSINADTYLSYMKAAGGYSLSLLLILIMLLNIGCLTFSSWWLAFWIKEGSGGKQITVGNDTITSSSILDNDNYSLYRNIYGGTIGVILLTNFIRSFAFTKITLNASKNLHNQLFSKVLYGPMVFFEQTPIGRIQNLFAKDIDEVDARIPDTLESLLQDGWNLIFAILTICLVFQWFIVPLFILLIIYYCVTKIFRVAIRDLKRFENTTRSPIFSSIAETVSGLDTIHAFEKEAEFTRKFSKIFDQNTTCVYMCCIAMRWLSLRIDFLSVMVTCITATFVIVFHGQVPPALAGLAVAYSSTISGIFQYTIRLLADAETRFISVERIMGYVHSLKKEGGYGAVSKPPNDWPAKGSIRFEDVCLRYRSSLPLVLKNVSFKIRHGEKIGIVGRTGSGKSSLTVALFRLVELSSGSISINKINIASVNLDQLRQKISIIPQDPVLFTGTVRSNLDPYGKATDAELWQVLEKTHLKERISMGSGGLDLDVGQSGDKLSVGERQLLCLARALLRKSKILVLDEATAAVDPDTEAAIQETINTEFHDCTVLTIAHRLATVKSCDRIIVMDDGMVAEMNTPSALLDDPNSKFSKMIEAAKEAAKSVNVSEN</sequence>
<feature type="domain" description="ABC transmembrane type-1" evidence="14">
    <location>
        <begin position="858"/>
        <end position="1153"/>
    </location>
</feature>
<feature type="region of interest" description="Disordered" evidence="11">
    <location>
        <begin position="1"/>
        <end position="42"/>
    </location>
</feature>
<keyword evidence="9 12" id="KW-0472">Membrane</keyword>
<proteinExistence type="evidence at transcript level"/>
<dbReference type="PANTHER" id="PTHR24223">
    <property type="entry name" value="ATP-BINDING CASSETTE SUB-FAMILY C"/>
    <property type="match status" value="1"/>
</dbReference>
<dbReference type="FunFam" id="3.40.50.300:FF:000997">
    <property type="entry name" value="Multidrug resistance-associated protein 1"/>
    <property type="match status" value="1"/>
</dbReference>
<feature type="transmembrane region" description="Helical" evidence="12">
    <location>
        <begin position="235"/>
        <end position="258"/>
    </location>
</feature>
<feature type="compositionally biased region" description="Polar residues" evidence="11">
    <location>
        <begin position="8"/>
        <end position="29"/>
    </location>
</feature>
<dbReference type="FunFam" id="3.40.50.300:FF:000163">
    <property type="entry name" value="Multidrug resistance-associated protein member 4"/>
    <property type="match status" value="1"/>
</dbReference>
<dbReference type="CDD" id="cd03244">
    <property type="entry name" value="ABCC_MRP_domain2"/>
    <property type="match status" value="1"/>
</dbReference>
<dbReference type="SUPFAM" id="SSF52540">
    <property type="entry name" value="P-loop containing nucleoside triphosphate hydrolases"/>
    <property type="match status" value="2"/>
</dbReference>
<dbReference type="PANTHER" id="PTHR24223:SF447">
    <property type="entry name" value="MULTIDRUG RESISTANCE-ASSOCIATED PROTEIN 5"/>
    <property type="match status" value="1"/>
</dbReference>
<dbReference type="InterPro" id="IPR036640">
    <property type="entry name" value="ABC1_TM_sf"/>
</dbReference>
<evidence type="ECO:0000256" key="8">
    <source>
        <dbReference type="ARBA" id="ARBA00022989"/>
    </source>
</evidence>
<evidence type="ECO:0000313" key="15">
    <source>
        <dbReference type="EMBL" id="AIO05326.1"/>
    </source>
</evidence>
<evidence type="ECO:0000259" key="13">
    <source>
        <dbReference type="PROSITE" id="PS50893"/>
    </source>
</evidence>
<dbReference type="EMBL" id="KJ863730">
    <property type="protein sequence ID" value="AIO05326.1"/>
    <property type="molecule type" value="mRNA"/>
</dbReference>
<organism evidence="15">
    <name type="scientific">Laodelphax striatellus</name>
    <name type="common">Small brown planthopper</name>
    <name type="synonym">Delphax striatella</name>
    <dbReference type="NCBI Taxonomy" id="195883"/>
    <lineage>
        <taxon>Eukaryota</taxon>
        <taxon>Metazoa</taxon>
        <taxon>Ecdysozoa</taxon>
        <taxon>Arthropoda</taxon>
        <taxon>Hexapoda</taxon>
        <taxon>Insecta</taxon>
        <taxon>Pterygota</taxon>
        <taxon>Neoptera</taxon>
        <taxon>Paraneoptera</taxon>
        <taxon>Hemiptera</taxon>
        <taxon>Auchenorrhyncha</taxon>
        <taxon>Fulgoroidea</taxon>
        <taxon>Delphacidae</taxon>
        <taxon>Criomorphinae</taxon>
        <taxon>Laodelphax</taxon>
    </lineage>
</organism>
<feature type="domain" description="ABC transporter" evidence="13">
    <location>
        <begin position="546"/>
        <end position="767"/>
    </location>
</feature>
<evidence type="ECO:0000259" key="14">
    <source>
        <dbReference type="PROSITE" id="PS50929"/>
    </source>
</evidence>
<comment type="similarity">
    <text evidence="2">Belongs to the ABC transporter superfamily. ABCC family. Conjugate transporter (TC 3.A.1.208) subfamily.</text>
</comment>
<keyword evidence="7 15" id="KW-0067">ATP-binding</keyword>
<dbReference type="InterPro" id="IPR050173">
    <property type="entry name" value="ABC_transporter_C-like"/>
</dbReference>
<evidence type="ECO:0000256" key="11">
    <source>
        <dbReference type="SAM" id="MobiDB-lite"/>
    </source>
</evidence>
<gene>
    <name evidence="15" type="primary">ABCC4</name>
</gene>
<keyword evidence="10" id="KW-0325">Glycoprotein</keyword>
<keyword evidence="5" id="KW-0677">Repeat</keyword>
<feature type="domain" description="ABC transporter" evidence="13">
    <location>
        <begin position="1190"/>
        <end position="1424"/>
    </location>
</feature>
<dbReference type="Gene3D" id="3.40.50.300">
    <property type="entry name" value="P-loop containing nucleotide triphosphate hydrolases"/>
    <property type="match status" value="2"/>
</dbReference>
<dbReference type="CDD" id="cd03250">
    <property type="entry name" value="ABCC_MRP_domain1"/>
    <property type="match status" value="1"/>
</dbReference>
<dbReference type="Pfam" id="PF00005">
    <property type="entry name" value="ABC_tran"/>
    <property type="match status" value="2"/>
</dbReference>
<keyword evidence="4 12" id="KW-0812">Transmembrane</keyword>
<dbReference type="FunFam" id="1.20.1560.10:FF:000015">
    <property type="entry name" value="multidrug resistance-associated protein 5 isoform X1"/>
    <property type="match status" value="1"/>
</dbReference>
<dbReference type="GO" id="GO:0016020">
    <property type="term" value="C:membrane"/>
    <property type="evidence" value="ECO:0007669"/>
    <property type="project" value="InterPro"/>
</dbReference>
<feature type="domain" description="ABC transmembrane type-1" evidence="14">
    <location>
        <begin position="230"/>
        <end position="452"/>
    </location>
</feature>
<dbReference type="GO" id="GO:0016887">
    <property type="term" value="F:ATP hydrolysis activity"/>
    <property type="evidence" value="ECO:0007669"/>
    <property type="project" value="InterPro"/>
</dbReference>
<dbReference type="GO" id="GO:0005524">
    <property type="term" value="F:ATP binding"/>
    <property type="evidence" value="ECO:0007669"/>
    <property type="project" value="UniProtKB-KW"/>
</dbReference>
<dbReference type="InterPro" id="IPR017871">
    <property type="entry name" value="ABC_transporter-like_CS"/>
</dbReference>
<feature type="transmembrane region" description="Helical" evidence="12">
    <location>
        <begin position="1102"/>
        <end position="1119"/>
    </location>
</feature>
<dbReference type="InterPro" id="IPR003593">
    <property type="entry name" value="AAA+_ATPase"/>
</dbReference>
<feature type="region of interest" description="Disordered" evidence="11">
    <location>
        <begin position="768"/>
        <end position="787"/>
    </location>
</feature>
<feature type="transmembrane region" description="Helical" evidence="12">
    <location>
        <begin position="412"/>
        <end position="439"/>
    </location>
</feature>
<evidence type="ECO:0000256" key="9">
    <source>
        <dbReference type="ARBA" id="ARBA00023136"/>
    </source>
</evidence>
<feature type="compositionally biased region" description="Basic and acidic residues" evidence="11">
    <location>
        <begin position="769"/>
        <end position="784"/>
    </location>
</feature>
<accession>A0A1C8C9L5</accession>
<evidence type="ECO:0000256" key="5">
    <source>
        <dbReference type="ARBA" id="ARBA00022737"/>
    </source>
</evidence>
<dbReference type="InterPro" id="IPR011527">
    <property type="entry name" value="ABC1_TM_dom"/>
</dbReference>
<keyword evidence="3" id="KW-0813">Transport</keyword>
<dbReference type="InterPro" id="IPR027417">
    <property type="entry name" value="P-loop_NTPase"/>
</dbReference>
<dbReference type="PROSITE" id="PS00211">
    <property type="entry name" value="ABC_TRANSPORTER_1"/>
    <property type="match status" value="2"/>
</dbReference>
<dbReference type="PROSITE" id="PS50893">
    <property type="entry name" value="ABC_TRANSPORTER_2"/>
    <property type="match status" value="2"/>
</dbReference>
<evidence type="ECO:0000256" key="3">
    <source>
        <dbReference type="ARBA" id="ARBA00022448"/>
    </source>
</evidence>
<dbReference type="PROSITE" id="PS50929">
    <property type="entry name" value="ABC_TM1F"/>
    <property type="match status" value="2"/>
</dbReference>
<feature type="transmembrane region" description="Helical" evidence="12">
    <location>
        <begin position="195"/>
        <end position="223"/>
    </location>
</feature>
<evidence type="ECO:0000256" key="2">
    <source>
        <dbReference type="ARBA" id="ARBA00009726"/>
    </source>
</evidence>
<dbReference type="Gene3D" id="1.20.1560.10">
    <property type="entry name" value="ABC transporter type 1, transmembrane domain"/>
    <property type="match status" value="2"/>
</dbReference>
<evidence type="ECO:0000256" key="1">
    <source>
        <dbReference type="ARBA" id="ARBA00004127"/>
    </source>
</evidence>
<reference evidence="15" key="1">
    <citation type="submission" date="2014-05" db="EMBL/GenBank/DDBJ databases">
        <authorList>
            <person name="Chronopoulou M."/>
        </authorList>
    </citation>
    <scope>NUCLEOTIDE SEQUENCE</scope>
    <source>
        <strain evidence="15">Jiangsu</strain>
    </source>
</reference>
<dbReference type="SMART" id="SM00382">
    <property type="entry name" value="AAA"/>
    <property type="match status" value="2"/>
</dbReference>
<evidence type="ECO:0000256" key="10">
    <source>
        <dbReference type="ARBA" id="ARBA00023180"/>
    </source>
</evidence>
<evidence type="ECO:0000256" key="4">
    <source>
        <dbReference type="ARBA" id="ARBA00022692"/>
    </source>
</evidence>
<feature type="transmembrane region" description="Helical" evidence="12">
    <location>
        <begin position="998"/>
        <end position="1026"/>
    </location>
</feature>
<feature type="transmembrane region" description="Helical" evidence="12">
    <location>
        <begin position="334"/>
        <end position="352"/>
    </location>
</feature>